<proteinExistence type="predicted"/>
<evidence type="ECO:0000313" key="2">
    <source>
        <dbReference type="EMBL" id="KHN03706.1"/>
    </source>
</evidence>
<feature type="domain" description="Reverse transcriptase" evidence="1">
    <location>
        <begin position="2"/>
        <end position="74"/>
    </location>
</feature>
<gene>
    <name evidence="2" type="ORF">glysoja_044710</name>
</gene>
<dbReference type="Pfam" id="PF00078">
    <property type="entry name" value="RVT_1"/>
    <property type="match status" value="1"/>
</dbReference>
<dbReference type="Proteomes" id="UP000053555">
    <property type="component" value="Unassembled WGS sequence"/>
</dbReference>
<sequence>DFRPISLVGCLYKILAKVLANRLKRMLEGVIDERQSTFLGGRQLLHSAVVTNEVVDDAKRRRRDCLMFDVDFEK</sequence>
<evidence type="ECO:0000259" key="1">
    <source>
        <dbReference type="Pfam" id="PF00078"/>
    </source>
</evidence>
<dbReference type="InterPro" id="IPR000477">
    <property type="entry name" value="RT_dom"/>
</dbReference>
<dbReference type="PANTHER" id="PTHR19446">
    <property type="entry name" value="REVERSE TRANSCRIPTASES"/>
    <property type="match status" value="1"/>
</dbReference>
<name>A0A0B2P324_GLYSO</name>
<dbReference type="EMBL" id="KN669696">
    <property type="protein sequence ID" value="KHN03706.1"/>
    <property type="molecule type" value="Genomic_DNA"/>
</dbReference>
<protein>
    <recommendedName>
        <fullName evidence="1">Reverse transcriptase domain-containing protein</fullName>
    </recommendedName>
</protein>
<dbReference type="AlphaFoldDB" id="A0A0B2P324"/>
<accession>A0A0B2P324</accession>
<feature type="non-terminal residue" evidence="2">
    <location>
        <position position="74"/>
    </location>
</feature>
<reference evidence="2" key="1">
    <citation type="submission" date="2014-07" db="EMBL/GenBank/DDBJ databases">
        <title>Identification of a novel salt tolerance gene in wild soybean by whole-genome sequencing.</title>
        <authorList>
            <person name="Lam H.-M."/>
            <person name="Qi X."/>
            <person name="Li M.-W."/>
            <person name="Liu X."/>
            <person name="Xie M."/>
            <person name="Ni M."/>
            <person name="Xu X."/>
        </authorList>
    </citation>
    <scope>NUCLEOTIDE SEQUENCE [LARGE SCALE GENOMIC DNA]</scope>
    <source>
        <tissue evidence="2">Root</tissue>
    </source>
</reference>
<organism evidence="2">
    <name type="scientific">Glycine soja</name>
    <name type="common">Wild soybean</name>
    <dbReference type="NCBI Taxonomy" id="3848"/>
    <lineage>
        <taxon>Eukaryota</taxon>
        <taxon>Viridiplantae</taxon>
        <taxon>Streptophyta</taxon>
        <taxon>Embryophyta</taxon>
        <taxon>Tracheophyta</taxon>
        <taxon>Spermatophyta</taxon>
        <taxon>Magnoliopsida</taxon>
        <taxon>eudicotyledons</taxon>
        <taxon>Gunneridae</taxon>
        <taxon>Pentapetalae</taxon>
        <taxon>rosids</taxon>
        <taxon>fabids</taxon>
        <taxon>Fabales</taxon>
        <taxon>Fabaceae</taxon>
        <taxon>Papilionoideae</taxon>
        <taxon>50 kb inversion clade</taxon>
        <taxon>NPAAA clade</taxon>
        <taxon>indigoferoid/millettioid clade</taxon>
        <taxon>Phaseoleae</taxon>
        <taxon>Glycine</taxon>
        <taxon>Glycine subgen. Soja</taxon>
    </lineage>
</organism>
<feature type="non-terminal residue" evidence="2">
    <location>
        <position position="1"/>
    </location>
</feature>